<dbReference type="GeneID" id="20822584"/>
<accession>F8MSB7</accession>
<proteinExistence type="predicted"/>
<gene>
    <name evidence="2" type="ORF">NEUTE1DRAFT_111629</name>
</gene>
<dbReference type="VEuPathDB" id="FungiDB:NEUTE1DRAFT_111629"/>
<feature type="region of interest" description="Disordered" evidence="1">
    <location>
        <begin position="15"/>
        <end position="39"/>
    </location>
</feature>
<dbReference type="RefSeq" id="XP_009852938.1">
    <property type="nucleotide sequence ID" value="XM_009854636.1"/>
</dbReference>
<reference evidence="3" key="1">
    <citation type="journal article" date="2011" name="Genetics">
        <title>Massive changes in genome architecture accompany the transition to self-fertility in the filamentous fungus Neurospora tetrasperma.</title>
        <authorList>
            <person name="Ellison C.E."/>
            <person name="Stajich J.E."/>
            <person name="Jacobson D.J."/>
            <person name="Natvig D.O."/>
            <person name="Lapidus A."/>
            <person name="Foster B."/>
            <person name="Aerts A."/>
            <person name="Riley R."/>
            <person name="Lindquist E.A."/>
            <person name="Grigoriev I.V."/>
            <person name="Taylor J.W."/>
        </authorList>
    </citation>
    <scope>NUCLEOTIDE SEQUENCE [LARGE SCALE GENOMIC DNA]</scope>
    <source>
        <strain evidence="3">FGSC 2508 / P0657</strain>
    </source>
</reference>
<sequence length="166" mass="17438">MTTFFAGETSVDLAGSVGQSSKHQGKSKGKVSSSQQSAPMRFGAPPLVLSANMCLAPSWMRPSQAKGWCCLVGTGFVCSTGPIPMPFPYESDAKSLNGAGAGDTAAGGRSHIGGLCQNGMEMRYDIPARSHRAYFAILAMCMSGKTQRLGFVPLLAIMKFAHLTGR</sequence>
<dbReference type="Proteomes" id="UP000008065">
    <property type="component" value="Unassembled WGS sequence"/>
</dbReference>
<protein>
    <submittedName>
        <fullName evidence="2">Uncharacterized protein</fullName>
    </submittedName>
</protein>
<dbReference type="HOGENOM" id="CLU_1603213_0_0_1"/>
<evidence type="ECO:0000256" key="1">
    <source>
        <dbReference type="SAM" id="MobiDB-lite"/>
    </source>
</evidence>
<name>F8MSB7_NEUT8</name>
<dbReference type="KEGG" id="nte:NEUTE1DRAFT111629"/>
<organism evidence="2 3">
    <name type="scientific">Neurospora tetrasperma (strain FGSC 2508 / ATCC MYA-4615 / P0657)</name>
    <dbReference type="NCBI Taxonomy" id="510951"/>
    <lineage>
        <taxon>Eukaryota</taxon>
        <taxon>Fungi</taxon>
        <taxon>Dikarya</taxon>
        <taxon>Ascomycota</taxon>
        <taxon>Pezizomycotina</taxon>
        <taxon>Sordariomycetes</taxon>
        <taxon>Sordariomycetidae</taxon>
        <taxon>Sordariales</taxon>
        <taxon>Sordariaceae</taxon>
        <taxon>Neurospora</taxon>
    </lineage>
</organism>
<evidence type="ECO:0000313" key="2">
    <source>
        <dbReference type="EMBL" id="EGO55058.1"/>
    </source>
</evidence>
<dbReference type="AlphaFoldDB" id="F8MSB7"/>
<dbReference type="EMBL" id="GL891306">
    <property type="protein sequence ID" value="EGO55058.1"/>
    <property type="molecule type" value="Genomic_DNA"/>
</dbReference>
<keyword evidence="3" id="KW-1185">Reference proteome</keyword>
<evidence type="ECO:0000313" key="3">
    <source>
        <dbReference type="Proteomes" id="UP000008065"/>
    </source>
</evidence>